<gene>
    <name evidence="1" type="ORF">ACJIZ3_015104</name>
</gene>
<evidence type="ECO:0000313" key="2">
    <source>
        <dbReference type="Proteomes" id="UP001634393"/>
    </source>
</evidence>
<name>A0ABD3RT16_9LAMI</name>
<dbReference type="AlphaFoldDB" id="A0ABD3RT16"/>
<evidence type="ECO:0000313" key="1">
    <source>
        <dbReference type="EMBL" id="KAL3813836.1"/>
    </source>
</evidence>
<proteinExistence type="predicted"/>
<dbReference type="EMBL" id="JBJXBP010000008">
    <property type="protein sequence ID" value="KAL3813836.1"/>
    <property type="molecule type" value="Genomic_DNA"/>
</dbReference>
<sequence>MASSKLSYQRLNQEIWFADEAPENANGRLKNLRFRRVHMRRRFKVKIPRLRRFLKRKSRLVKVVLNKVTPTPLKVAENTNKSFVRGYDYARHSTPRIA</sequence>
<organism evidence="1 2">
    <name type="scientific">Penstemon smallii</name>
    <dbReference type="NCBI Taxonomy" id="265156"/>
    <lineage>
        <taxon>Eukaryota</taxon>
        <taxon>Viridiplantae</taxon>
        <taxon>Streptophyta</taxon>
        <taxon>Embryophyta</taxon>
        <taxon>Tracheophyta</taxon>
        <taxon>Spermatophyta</taxon>
        <taxon>Magnoliopsida</taxon>
        <taxon>eudicotyledons</taxon>
        <taxon>Gunneridae</taxon>
        <taxon>Pentapetalae</taxon>
        <taxon>asterids</taxon>
        <taxon>lamiids</taxon>
        <taxon>Lamiales</taxon>
        <taxon>Plantaginaceae</taxon>
        <taxon>Cheloneae</taxon>
        <taxon>Penstemon</taxon>
    </lineage>
</organism>
<evidence type="ECO:0008006" key="3">
    <source>
        <dbReference type="Google" id="ProtNLM"/>
    </source>
</evidence>
<dbReference type="Proteomes" id="UP001634393">
    <property type="component" value="Unassembled WGS sequence"/>
</dbReference>
<accession>A0ABD3RT16</accession>
<dbReference type="PANTHER" id="PTHR36795:SF2">
    <property type="entry name" value="OS01G0938400 PROTEIN"/>
    <property type="match status" value="1"/>
</dbReference>
<keyword evidence="2" id="KW-1185">Reference proteome</keyword>
<dbReference type="PANTHER" id="PTHR36795">
    <property type="entry name" value="OS01G0938400 PROTEIN"/>
    <property type="match status" value="1"/>
</dbReference>
<reference evidence="1 2" key="1">
    <citation type="submission" date="2024-12" db="EMBL/GenBank/DDBJ databases">
        <title>The unique morphological basis and parallel evolutionary history of personate flowers in Penstemon.</title>
        <authorList>
            <person name="Depatie T.H."/>
            <person name="Wessinger C.A."/>
        </authorList>
    </citation>
    <scope>NUCLEOTIDE SEQUENCE [LARGE SCALE GENOMIC DNA]</scope>
    <source>
        <strain evidence="1">WTNN_2</strain>
        <tissue evidence="1">Leaf</tissue>
    </source>
</reference>
<protein>
    <recommendedName>
        <fullName evidence="3">Ribosomal protein L20</fullName>
    </recommendedName>
</protein>
<comment type="caution">
    <text evidence="1">The sequence shown here is derived from an EMBL/GenBank/DDBJ whole genome shotgun (WGS) entry which is preliminary data.</text>
</comment>